<evidence type="ECO:0000313" key="2">
    <source>
        <dbReference type="EMBL" id="MDQ0534882.1"/>
    </source>
</evidence>
<dbReference type="Proteomes" id="UP001244552">
    <property type="component" value="Unassembled WGS sequence"/>
</dbReference>
<evidence type="ECO:0008006" key="4">
    <source>
        <dbReference type="Google" id="ProtNLM"/>
    </source>
</evidence>
<evidence type="ECO:0000313" key="3">
    <source>
        <dbReference type="Proteomes" id="UP001244552"/>
    </source>
</evidence>
<dbReference type="RefSeq" id="WP_209984817.1">
    <property type="nucleotide sequence ID" value="NZ_JAGINO010000015.1"/>
</dbReference>
<reference evidence="2 3" key="1">
    <citation type="submission" date="2023-07" db="EMBL/GenBank/DDBJ databases">
        <title>Genomic Encyclopedia of Type Strains, Phase IV (KMG-IV): sequencing the most valuable type-strain genomes for metagenomic binning, comparative biology and taxonomic classification.</title>
        <authorList>
            <person name="Goeker M."/>
        </authorList>
    </citation>
    <scope>NUCLEOTIDE SEQUENCE [LARGE SCALE GENOMIC DNA]</scope>
    <source>
        <strain evidence="2 3">DSM 19922</strain>
    </source>
</reference>
<keyword evidence="1" id="KW-0812">Transmembrane</keyword>
<gene>
    <name evidence="2" type="ORF">QO018_003759</name>
</gene>
<proteinExistence type="predicted"/>
<feature type="transmembrane region" description="Helical" evidence="1">
    <location>
        <begin position="113"/>
        <end position="136"/>
    </location>
</feature>
<dbReference type="EMBL" id="JAUSVU010000014">
    <property type="protein sequence ID" value="MDQ0534882.1"/>
    <property type="molecule type" value="Genomic_DNA"/>
</dbReference>
<feature type="transmembrane region" description="Helical" evidence="1">
    <location>
        <begin position="148"/>
        <end position="167"/>
    </location>
</feature>
<keyword evidence="1" id="KW-0472">Membrane</keyword>
<organism evidence="2 3">
    <name type="scientific">Azospirillum picis</name>
    <dbReference type="NCBI Taxonomy" id="488438"/>
    <lineage>
        <taxon>Bacteria</taxon>
        <taxon>Pseudomonadati</taxon>
        <taxon>Pseudomonadota</taxon>
        <taxon>Alphaproteobacteria</taxon>
        <taxon>Rhodospirillales</taxon>
        <taxon>Azospirillaceae</taxon>
        <taxon>Azospirillum</taxon>
    </lineage>
</organism>
<sequence>MLPLLVAAAAPLAELAGEEVARLIAGDDPANARTGAAVAQALVTAAGTVTGFPVAKPEDIAPLAASIAADPAALAEFRKAVADRMLSLLALDNGDRANARGQTVDLAKAGSRIAWGAPLVSFVVLVTFGVVLYRVLSVPAGQADPNASLMLGALTTMATAVVSYWVGSSAGSAAKDKLLRGK</sequence>
<comment type="caution">
    <text evidence="2">The sequence shown here is derived from an EMBL/GenBank/DDBJ whole genome shotgun (WGS) entry which is preliminary data.</text>
</comment>
<name>A0ABU0MN32_9PROT</name>
<accession>A0ABU0MN32</accession>
<keyword evidence="1" id="KW-1133">Transmembrane helix</keyword>
<protein>
    <recommendedName>
        <fullName evidence="4">Holin of 3TMs, for gene-transfer release</fullName>
    </recommendedName>
</protein>
<evidence type="ECO:0000256" key="1">
    <source>
        <dbReference type="SAM" id="Phobius"/>
    </source>
</evidence>
<keyword evidence="3" id="KW-1185">Reference proteome</keyword>